<dbReference type="Proteomes" id="UP000728032">
    <property type="component" value="Unassembled WGS sequence"/>
</dbReference>
<dbReference type="InterPro" id="IPR036188">
    <property type="entry name" value="FAD/NAD-bd_sf"/>
</dbReference>
<protein>
    <submittedName>
        <fullName evidence="1">Uncharacterized protein</fullName>
    </submittedName>
</protein>
<keyword evidence="2" id="KW-1185">Reference proteome</keyword>
<dbReference type="Gene3D" id="3.50.50.60">
    <property type="entry name" value="FAD/NAD(P)-binding domain"/>
    <property type="match status" value="1"/>
</dbReference>
<sequence>MIWTKASNCTKRWLIHSIHKTIVRNGGHTHRHLTTAANRYADSSRKSHNQVIGDRFVALVVAVIVCQLIRIDVWHRLESTKISRDYPVVDHTYDAVVVGAGGAGLRAALSLIISDNYLQYKP</sequence>
<dbReference type="SUPFAM" id="SSF51905">
    <property type="entry name" value="FAD/NAD(P)-binding domain"/>
    <property type="match status" value="1"/>
</dbReference>
<gene>
    <name evidence="1" type="ORF">ONB1V03_LOCUS12723</name>
</gene>
<accession>A0A7R9M9G3</accession>
<proteinExistence type="predicted"/>
<dbReference type="EMBL" id="CAJPVJ010010517">
    <property type="protein sequence ID" value="CAG2173270.1"/>
    <property type="molecule type" value="Genomic_DNA"/>
</dbReference>
<name>A0A7R9M9G3_9ACAR</name>
<evidence type="ECO:0000313" key="2">
    <source>
        <dbReference type="Proteomes" id="UP000728032"/>
    </source>
</evidence>
<dbReference type="EMBL" id="OC925342">
    <property type="protein sequence ID" value="CAD7656083.1"/>
    <property type="molecule type" value="Genomic_DNA"/>
</dbReference>
<evidence type="ECO:0000313" key="1">
    <source>
        <dbReference type="EMBL" id="CAD7656083.1"/>
    </source>
</evidence>
<reference evidence="1" key="1">
    <citation type="submission" date="2020-11" db="EMBL/GenBank/DDBJ databases">
        <authorList>
            <person name="Tran Van P."/>
        </authorList>
    </citation>
    <scope>NUCLEOTIDE SEQUENCE</scope>
</reference>
<dbReference type="AlphaFoldDB" id="A0A7R9M9G3"/>
<organism evidence="1">
    <name type="scientific">Oppiella nova</name>
    <dbReference type="NCBI Taxonomy" id="334625"/>
    <lineage>
        <taxon>Eukaryota</taxon>
        <taxon>Metazoa</taxon>
        <taxon>Ecdysozoa</taxon>
        <taxon>Arthropoda</taxon>
        <taxon>Chelicerata</taxon>
        <taxon>Arachnida</taxon>
        <taxon>Acari</taxon>
        <taxon>Acariformes</taxon>
        <taxon>Sarcoptiformes</taxon>
        <taxon>Oribatida</taxon>
        <taxon>Brachypylina</taxon>
        <taxon>Oppioidea</taxon>
        <taxon>Oppiidae</taxon>
        <taxon>Oppiella</taxon>
    </lineage>
</organism>